<dbReference type="SUPFAM" id="SSF50129">
    <property type="entry name" value="GroES-like"/>
    <property type="match status" value="1"/>
</dbReference>
<evidence type="ECO:0000313" key="4">
    <source>
        <dbReference type="RefSeq" id="XP_033538753.1"/>
    </source>
</evidence>
<evidence type="ECO:0000259" key="1">
    <source>
        <dbReference type="SMART" id="SM00829"/>
    </source>
</evidence>
<dbReference type="PANTHER" id="PTHR44013">
    <property type="entry name" value="ZINC-TYPE ALCOHOL DEHYDROGENASE-LIKE PROTEIN C16A3.02C"/>
    <property type="match status" value="1"/>
</dbReference>
<dbReference type="AlphaFoldDB" id="A0A6G1GGK3"/>
<dbReference type="InterPro" id="IPR036291">
    <property type="entry name" value="NAD(P)-bd_dom_sf"/>
</dbReference>
<proteinExistence type="predicted"/>
<protein>
    <submittedName>
        <fullName evidence="2 4">NAD(P)-binding protein</fullName>
    </submittedName>
</protein>
<dbReference type="InterPro" id="IPR011032">
    <property type="entry name" value="GroES-like_sf"/>
</dbReference>
<dbReference type="OrthoDB" id="201656at2759"/>
<dbReference type="Pfam" id="PF08240">
    <property type="entry name" value="ADH_N"/>
    <property type="match status" value="1"/>
</dbReference>
<dbReference type="PANTHER" id="PTHR44013:SF1">
    <property type="entry name" value="ZINC-TYPE ALCOHOL DEHYDROGENASE-LIKE PROTEIN C16A3.02C"/>
    <property type="match status" value="1"/>
</dbReference>
<dbReference type="Proteomes" id="UP000504638">
    <property type="component" value="Unplaced"/>
</dbReference>
<keyword evidence="3" id="KW-1185">Reference proteome</keyword>
<dbReference type="EMBL" id="ML975149">
    <property type="protein sequence ID" value="KAF1817122.1"/>
    <property type="molecule type" value="Genomic_DNA"/>
</dbReference>
<name>A0A6G1GGK3_9PEZI</name>
<dbReference type="InterPro" id="IPR013154">
    <property type="entry name" value="ADH-like_N"/>
</dbReference>
<evidence type="ECO:0000313" key="2">
    <source>
        <dbReference type="EMBL" id="KAF1817122.1"/>
    </source>
</evidence>
<dbReference type="RefSeq" id="XP_033538753.1">
    <property type="nucleotide sequence ID" value="XM_033678442.1"/>
</dbReference>
<accession>A0A6G1GGK3</accession>
<dbReference type="Gene3D" id="3.40.50.720">
    <property type="entry name" value="NAD(P)-binding Rossmann-like Domain"/>
    <property type="match status" value="1"/>
</dbReference>
<dbReference type="Gene3D" id="3.90.180.10">
    <property type="entry name" value="Medium-chain alcohol dehydrogenases, catalytic domain"/>
    <property type="match status" value="1"/>
</dbReference>
<dbReference type="InterPro" id="IPR020843">
    <property type="entry name" value="ER"/>
</dbReference>
<gene>
    <name evidence="2 4" type="ORF">P152DRAFT_453723</name>
</gene>
<dbReference type="GeneID" id="54419012"/>
<organism evidence="2">
    <name type="scientific">Eremomyces bilateralis CBS 781.70</name>
    <dbReference type="NCBI Taxonomy" id="1392243"/>
    <lineage>
        <taxon>Eukaryota</taxon>
        <taxon>Fungi</taxon>
        <taxon>Dikarya</taxon>
        <taxon>Ascomycota</taxon>
        <taxon>Pezizomycotina</taxon>
        <taxon>Dothideomycetes</taxon>
        <taxon>Dothideomycetes incertae sedis</taxon>
        <taxon>Eremomycetales</taxon>
        <taxon>Eremomycetaceae</taxon>
        <taxon>Eremomyces</taxon>
    </lineage>
</organism>
<dbReference type="CDD" id="cd08267">
    <property type="entry name" value="MDR1"/>
    <property type="match status" value="1"/>
</dbReference>
<reference evidence="4" key="2">
    <citation type="submission" date="2020-04" db="EMBL/GenBank/DDBJ databases">
        <authorList>
            <consortium name="NCBI Genome Project"/>
        </authorList>
    </citation>
    <scope>NUCLEOTIDE SEQUENCE</scope>
    <source>
        <strain evidence="4">CBS 781.70</strain>
    </source>
</reference>
<dbReference type="SUPFAM" id="SSF51735">
    <property type="entry name" value="NAD(P)-binding Rossmann-fold domains"/>
    <property type="match status" value="1"/>
</dbReference>
<dbReference type="Pfam" id="PF13602">
    <property type="entry name" value="ADH_zinc_N_2"/>
    <property type="match status" value="1"/>
</dbReference>
<dbReference type="InterPro" id="IPR052733">
    <property type="entry name" value="Chloroplast_QOR"/>
</dbReference>
<feature type="domain" description="Enoyl reductase (ER)" evidence="1">
    <location>
        <begin position="12"/>
        <end position="327"/>
    </location>
</feature>
<sequence length="332" mass="35293">MKAWQYSSAAGGLEKNLTLGDFPTPKPESLKNDQVLVKVLSVGLNPADYKVPEMAGAFRNIVGKPTVPSTDFAGRVAATHPTNDALKEGQLVFGRVDPMAFSGTLGEYTVAKLNSLATIPEGVDVDQASGIGTAAVTSYEAIAPFVKKGQKVFINGGSGGTGTYAIQISKALGLEVVTTCSAANIDLVKELGADEVLDYKAVDIYEELGKRGQVFDHVVDNIGDPKLYHCGDRYMKPAARFIQVGVPPNPVLSIASNTLLPSFLGGGKRPFKFYSIGPSIKASLELLGKWMGEGNLKSVIEQTYELEEAAEAFVKVRSGRTKGKVVVHVAKE</sequence>
<dbReference type="SMART" id="SM00829">
    <property type="entry name" value="PKS_ER"/>
    <property type="match status" value="1"/>
</dbReference>
<reference evidence="4" key="3">
    <citation type="submission" date="2025-04" db="UniProtKB">
        <authorList>
            <consortium name="RefSeq"/>
        </authorList>
    </citation>
    <scope>IDENTIFICATION</scope>
    <source>
        <strain evidence="4">CBS 781.70</strain>
    </source>
</reference>
<evidence type="ECO:0000313" key="3">
    <source>
        <dbReference type="Proteomes" id="UP000504638"/>
    </source>
</evidence>
<dbReference type="GO" id="GO:0016491">
    <property type="term" value="F:oxidoreductase activity"/>
    <property type="evidence" value="ECO:0007669"/>
    <property type="project" value="InterPro"/>
</dbReference>
<reference evidence="2 4" key="1">
    <citation type="submission" date="2020-01" db="EMBL/GenBank/DDBJ databases">
        <authorList>
            <consortium name="DOE Joint Genome Institute"/>
            <person name="Haridas S."/>
            <person name="Albert R."/>
            <person name="Binder M."/>
            <person name="Bloem J."/>
            <person name="Labutti K."/>
            <person name="Salamov A."/>
            <person name="Andreopoulos B."/>
            <person name="Baker S.E."/>
            <person name="Barry K."/>
            <person name="Bills G."/>
            <person name="Bluhm B.H."/>
            <person name="Cannon C."/>
            <person name="Castanera R."/>
            <person name="Culley D.E."/>
            <person name="Daum C."/>
            <person name="Ezra D."/>
            <person name="Gonzalez J.B."/>
            <person name="Henrissat B."/>
            <person name="Kuo A."/>
            <person name="Liang C."/>
            <person name="Lipzen A."/>
            <person name="Lutzoni F."/>
            <person name="Magnuson J."/>
            <person name="Mondo S."/>
            <person name="Nolan M."/>
            <person name="Ohm R."/>
            <person name="Pangilinan J."/>
            <person name="Park H.-J."/>
            <person name="Ramirez L."/>
            <person name="Alfaro M."/>
            <person name="Sun H."/>
            <person name="Tritt A."/>
            <person name="Yoshinaga Y."/>
            <person name="Zwiers L.-H."/>
            <person name="Turgeon B.G."/>
            <person name="Goodwin S.B."/>
            <person name="Spatafora J.W."/>
            <person name="Crous P.W."/>
            <person name="Grigoriev I.V."/>
        </authorList>
    </citation>
    <scope>NUCLEOTIDE SEQUENCE</scope>
    <source>
        <strain evidence="2 4">CBS 781.70</strain>
    </source>
</reference>